<dbReference type="Proteomes" id="UP000198290">
    <property type="component" value="Chromosome"/>
</dbReference>
<dbReference type="SMART" id="SM00267">
    <property type="entry name" value="GGDEF"/>
    <property type="match status" value="1"/>
</dbReference>
<feature type="transmembrane region" description="Helical" evidence="2">
    <location>
        <begin position="41"/>
        <end position="58"/>
    </location>
</feature>
<dbReference type="GO" id="GO:0043709">
    <property type="term" value="P:cell adhesion involved in single-species biofilm formation"/>
    <property type="evidence" value="ECO:0007669"/>
    <property type="project" value="TreeGrafter"/>
</dbReference>
<keyword evidence="2" id="KW-0812">Transmembrane</keyword>
<feature type="transmembrane region" description="Helical" evidence="2">
    <location>
        <begin position="64"/>
        <end position="86"/>
    </location>
</feature>
<name>A0A3G9GER6_9NEIS</name>
<keyword evidence="2" id="KW-0472">Membrane</keyword>
<dbReference type="STRING" id="332411.VI06_01810"/>
<dbReference type="Pfam" id="PF00990">
    <property type="entry name" value="GGDEF"/>
    <property type="match status" value="1"/>
</dbReference>
<evidence type="ECO:0000313" key="4">
    <source>
        <dbReference type="EMBL" id="BBF85854.1"/>
    </source>
</evidence>
<dbReference type="KEGG" id="amah:DLM_2239"/>
<dbReference type="GO" id="GO:0052621">
    <property type="term" value="F:diguanylate cyclase activity"/>
    <property type="evidence" value="ECO:0007669"/>
    <property type="project" value="UniProtKB-EC"/>
</dbReference>
<dbReference type="PANTHER" id="PTHR45138:SF24">
    <property type="entry name" value="DIGUANYLATE CYCLASE DGCC-RELATED"/>
    <property type="match status" value="1"/>
</dbReference>
<evidence type="ECO:0000259" key="3">
    <source>
        <dbReference type="PROSITE" id="PS50887"/>
    </source>
</evidence>
<dbReference type="EMBL" id="AP018823">
    <property type="protein sequence ID" value="BBF85854.1"/>
    <property type="molecule type" value="Genomic_DNA"/>
</dbReference>
<feature type="transmembrane region" description="Helical" evidence="2">
    <location>
        <begin position="195"/>
        <end position="215"/>
    </location>
</feature>
<reference evidence="5" key="1">
    <citation type="journal article" date="2017" name="Biotechnol. Biofuels">
        <title>Evaluation of environmental bacterial communities as a factor affecting the growth of duckweed Lemna minor.</title>
        <authorList>
            <person name="Ishizawa H."/>
            <person name="Kuroda M."/>
            <person name="Morikawa M."/>
            <person name="Ike M."/>
        </authorList>
    </citation>
    <scope>NUCLEOTIDE SEQUENCE [LARGE SCALE GENOMIC DNA]</scope>
    <source>
        <strain evidence="5">H3</strain>
    </source>
</reference>
<proteinExistence type="predicted"/>
<dbReference type="AlphaFoldDB" id="A0A3G9GER6"/>
<gene>
    <name evidence="4" type="ORF">DLM_2239</name>
</gene>
<feature type="domain" description="GGDEF" evidence="3">
    <location>
        <begin position="257"/>
        <end position="388"/>
    </location>
</feature>
<feature type="transmembrane region" description="Helical" evidence="2">
    <location>
        <begin position="155"/>
        <end position="175"/>
    </location>
</feature>
<dbReference type="FunFam" id="3.30.70.270:FF:000001">
    <property type="entry name" value="Diguanylate cyclase domain protein"/>
    <property type="match status" value="1"/>
</dbReference>
<dbReference type="InterPro" id="IPR043128">
    <property type="entry name" value="Rev_trsase/Diguanyl_cyclase"/>
</dbReference>
<dbReference type="RefSeq" id="WP_089086266.1">
    <property type="nucleotide sequence ID" value="NZ_AP018823.1"/>
</dbReference>
<dbReference type="OrthoDB" id="9813903at2"/>
<accession>A0A3G9GER6</accession>
<organism evidence="4 5">
    <name type="scientific">Aquitalea magnusonii</name>
    <dbReference type="NCBI Taxonomy" id="332411"/>
    <lineage>
        <taxon>Bacteria</taxon>
        <taxon>Pseudomonadati</taxon>
        <taxon>Pseudomonadota</taxon>
        <taxon>Betaproteobacteria</taxon>
        <taxon>Neisseriales</taxon>
        <taxon>Chromobacteriaceae</taxon>
        <taxon>Aquitalea</taxon>
    </lineage>
</organism>
<feature type="transmembrane region" description="Helical" evidence="2">
    <location>
        <begin position="6"/>
        <end position="29"/>
    </location>
</feature>
<evidence type="ECO:0000313" key="5">
    <source>
        <dbReference type="Proteomes" id="UP000198290"/>
    </source>
</evidence>
<sequence length="388" mass="41836">MAEPGSIPILLPVFVVTELLCACNTVQLWSLKKAGVAGTRSWLLANIAMLGYLPALGLRTVLPLVFSVVVSNGLGLLAASLFYIGCARFLGRPTHVRPLALMVVVGVAGLLGFTLLLDSIRVRVVIASGGICIVFAATAWLLFRHRLPTHRAAVYWLGSACSLLTFLLHLGRLVYYGSGYGSLDDLFATTPVNVFSMSMTAALVPGLSMLAVAMVQEQLLSDATWRAEHDGMTGLNTRQCFEARSMQQMQQAWEQAFPLCLLLMDMDHFKQINDRHGHQAGDQVLLAFSALLQEGLRPGDVAGRMGGEEFALLLPHTTLEQAQALADALRLRAAAIPASSLGGSIPYSVSMGLAAWQPGISFPELYRHADLALYAAKQAGRNTIVLHR</sequence>
<evidence type="ECO:0000256" key="2">
    <source>
        <dbReference type="SAM" id="Phobius"/>
    </source>
</evidence>
<protein>
    <recommendedName>
        <fullName evidence="1">diguanylate cyclase</fullName>
        <ecNumber evidence="1">2.7.7.65</ecNumber>
    </recommendedName>
</protein>
<dbReference type="GO" id="GO:0005886">
    <property type="term" value="C:plasma membrane"/>
    <property type="evidence" value="ECO:0007669"/>
    <property type="project" value="TreeGrafter"/>
</dbReference>
<dbReference type="InterPro" id="IPR029787">
    <property type="entry name" value="Nucleotide_cyclase"/>
</dbReference>
<reference evidence="4 5" key="2">
    <citation type="journal article" date="2017" name="Genome Announc.">
        <title>Draft genome sequence of Aquitalea magnusonii strain H3, a plant growth-promoting bacterium of duckweed Lemna minor.</title>
        <authorList>
            <person name="Ishizawa H."/>
            <person name="Kuroda M."/>
            <person name="Ike M."/>
        </authorList>
    </citation>
    <scope>NUCLEOTIDE SEQUENCE [LARGE SCALE GENOMIC DNA]</scope>
    <source>
        <strain evidence="4 5">H3</strain>
    </source>
</reference>
<keyword evidence="2" id="KW-1133">Transmembrane helix</keyword>
<dbReference type="PROSITE" id="PS50887">
    <property type="entry name" value="GGDEF"/>
    <property type="match status" value="1"/>
</dbReference>
<dbReference type="InterPro" id="IPR000160">
    <property type="entry name" value="GGDEF_dom"/>
</dbReference>
<evidence type="ECO:0000256" key="1">
    <source>
        <dbReference type="ARBA" id="ARBA00012528"/>
    </source>
</evidence>
<keyword evidence="5" id="KW-1185">Reference proteome</keyword>
<dbReference type="GO" id="GO:1902201">
    <property type="term" value="P:negative regulation of bacterial-type flagellum-dependent cell motility"/>
    <property type="evidence" value="ECO:0007669"/>
    <property type="project" value="TreeGrafter"/>
</dbReference>
<dbReference type="SUPFAM" id="SSF55073">
    <property type="entry name" value="Nucleotide cyclase"/>
    <property type="match status" value="1"/>
</dbReference>
<feature type="transmembrane region" description="Helical" evidence="2">
    <location>
        <begin position="123"/>
        <end position="143"/>
    </location>
</feature>
<dbReference type="PANTHER" id="PTHR45138">
    <property type="entry name" value="REGULATORY COMPONENTS OF SENSORY TRANSDUCTION SYSTEM"/>
    <property type="match status" value="1"/>
</dbReference>
<dbReference type="Gene3D" id="3.30.70.270">
    <property type="match status" value="1"/>
</dbReference>
<dbReference type="InterPro" id="IPR050469">
    <property type="entry name" value="Diguanylate_Cyclase"/>
</dbReference>
<dbReference type="EC" id="2.7.7.65" evidence="1"/>
<dbReference type="NCBIfam" id="TIGR00254">
    <property type="entry name" value="GGDEF"/>
    <property type="match status" value="1"/>
</dbReference>
<feature type="transmembrane region" description="Helical" evidence="2">
    <location>
        <begin position="98"/>
        <end position="117"/>
    </location>
</feature>
<dbReference type="CDD" id="cd01949">
    <property type="entry name" value="GGDEF"/>
    <property type="match status" value="1"/>
</dbReference>
<reference evidence="5" key="3">
    <citation type="journal article" date="2017" name="Plant Physiol. Biochem.">
        <title>Differential oxidative and antioxidative response of duckweed Lemna minor toward plant growth promoting/inhibiting bacteria.</title>
        <authorList>
            <person name="Ishizawa H."/>
            <person name="Kuroda M."/>
            <person name="Morikawa M."/>
            <person name="Ike M."/>
        </authorList>
    </citation>
    <scope>NUCLEOTIDE SEQUENCE [LARGE SCALE GENOMIC DNA]</scope>
    <source>
        <strain evidence="5">H3</strain>
    </source>
</reference>